<dbReference type="CDD" id="cd01949">
    <property type="entry name" value="GGDEF"/>
    <property type="match status" value="1"/>
</dbReference>
<organism evidence="5 6">
    <name type="scientific">Cupriavidus agavae</name>
    <dbReference type="NCBI Taxonomy" id="1001822"/>
    <lineage>
        <taxon>Bacteria</taxon>
        <taxon>Pseudomonadati</taxon>
        <taxon>Pseudomonadota</taxon>
        <taxon>Betaproteobacteria</taxon>
        <taxon>Burkholderiales</taxon>
        <taxon>Burkholderiaceae</taxon>
        <taxon>Cupriavidus</taxon>
    </lineage>
</organism>
<dbReference type="GO" id="GO:1902201">
    <property type="term" value="P:negative regulation of bacterial-type flagellum-dependent cell motility"/>
    <property type="evidence" value="ECO:0007669"/>
    <property type="project" value="TreeGrafter"/>
</dbReference>
<dbReference type="RefSeq" id="WP_130392320.1">
    <property type="nucleotide sequence ID" value="NZ_SGXM01000004.1"/>
</dbReference>
<dbReference type="InterPro" id="IPR000160">
    <property type="entry name" value="GGDEF_dom"/>
</dbReference>
<dbReference type="OrthoDB" id="9813903at2"/>
<dbReference type="InterPro" id="IPR029787">
    <property type="entry name" value="Nucleotide_cyclase"/>
</dbReference>
<dbReference type="InterPro" id="IPR031621">
    <property type="entry name" value="HisKA_7TM"/>
</dbReference>
<dbReference type="AlphaFoldDB" id="A0A4Q7RSM5"/>
<evidence type="ECO:0000313" key="5">
    <source>
        <dbReference type="EMBL" id="RZT36685.1"/>
    </source>
</evidence>
<dbReference type="NCBIfam" id="TIGR00254">
    <property type="entry name" value="GGDEF"/>
    <property type="match status" value="1"/>
</dbReference>
<dbReference type="InterPro" id="IPR050469">
    <property type="entry name" value="Diguanylate_Cyclase"/>
</dbReference>
<dbReference type="SUPFAM" id="SSF55073">
    <property type="entry name" value="Nucleotide cyclase"/>
    <property type="match status" value="1"/>
</dbReference>
<keyword evidence="3" id="KW-1133">Transmembrane helix</keyword>
<evidence type="ECO:0000259" key="4">
    <source>
        <dbReference type="PROSITE" id="PS50887"/>
    </source>
</evidence>
<evidence type="ECO:0000256" key="2">
    <source>
        <dbReference type="ARBA" id="ARBA00034247"/>
    </source>
</evidence>
<dbReference type="GO" id="GO:0005886">
    <property type="term" value="C:plasma membrane"/>
    <property type="evidence" value="ECO:0007669"/>
    <property type="project" value="TreeGrafter"/>
</dbReference>
<feature type="transmembrane region" description="Helical" evidence="3">
    <location>
        <begin position="178"/>
        <end position="197"/>
    </location>
</feature>
<sequence length="525" mass="57365">MPSYPLVLCLTIAVVCSVGMAIAAWPRRDDPTVRAFLVLAGGVAIWSGGRLLEISETGLEGRIFWAKFQYAGIVAVPIGWLVAMIHLSRPRFVVPWSALSVPVFAAVATLVLVFTNERHHLIWTSIELMPPGVSPGAVFHHGVGYTAVAAWTYALLALSMYFLATAQVPNAALSARGRAVLMGGLFLPLLTHIAYLYRWTGPLGGDLTPATFSLMTVLVWFCALRTHLEDIGHYARLRVFDTIREGCVIIGAEGRVVEFNPAAIRLLPDLRRGQLPPPQWNAALDAPGATPHYIPDGAQYELAVEPVSRMDGKPIGLLVFLRDVSRYQSRELALTAQLGETAQQLSRVQADLDIDALTGIPNRRYFQRESQAAVTRAHERGEELGLLILDVDLFKQFNDLYGHPVGDECLRQVAGALRAVLRGPQFCARLGGEEFAVVLPDSSMEQTRGIAREMVAAVRDLAIVHNGTPVQPYVTISVGAVCALPEAPRLEPLLHRADSAMYRAKRAGRNRYVLDGSLYLGVQNS</sequence>
<proteinExistence type="predicted"/>
<evidence type="ECO:0000313" key="6">
    <source>
        <dbReference type="Proteomes" id="UP000291078"/>
    </source>
</evidence>
<evidence type="ECO:0000256" key="1">
    <source>
        <dbReference type="ARBA" id="ARBA00012528"/>
    </source>
</evidence>
<feature type="transmembrane region" description="Helical" evidence="3">
    <location>
        <begin position="93"/>
        <end position="114"/>
    </location>
</feature>
<keyword evidence="3" id="KW-0812">Transmembrane</keyword>
<gene>
    <name evidence="5" type="ORF">EV147_3347</name>
</gene>
<dbReference type="InterPro" id="IPR043128">
    <property type="entry name" value="Rev_trsase/Diguanyl_cyclase"/>
</dbReference>
<feature type="transmembrane region" description="Helical" evidence="3">
    <location>
        <begin position="33"/>
        <end position="52"/>
    </location>
</feature>
<comment type="caution">
    <text evidence="5">The sequence shown here is derived from an EMBL/GenBank/DDBJ whole genome shotgun (WGS) entry which is preliminary data.</text>
</comment>
<dbReference type="GO" id="GO:0043709">
    <property type="term" value="P:cell adhesion involved in single-species biofilm formation"/>
    <property type="evidence" value="ECO:0007669"/>
    <property type="project" value="TreeGrafter"/>
</dbReference>
<reference evidence="5 6" key="1">
    <citation type="journal article" date="2015" name="Stand. Genomic Sci.">
        <title>Genomic Encyclopedia of Bacterial and Archaeal Type Strains, Phase III: the genomes of soil and plant-associated and newly described type strains.</title>
        <authorList>
            <person name="Whitman W.B."/>
            <person name="Woyke T."/>
            <person name="Klenk H.P."/>
            <person name="Zhou Y."/>
            <person name="Lilburn T.G."/>
            <person name="Beck B.J."/>
            <person name="De Vos P."/>
            <person name="Vandamme P."/>
            <person name="Eisen J.A."/>
            <person name="Garrity G."/>
            <person name="Hugenholtz P."/>
            <person name="Kyrpides N.C."/>
        </authorList>
    </citation>
    <scope>NUCLEOTIDE SEQUENCE [LARGE SCALE GENOMIC DNA]</scope>
    <source>
        <strain evidence="5 6">ASC-9842</strain>
    </source>
</reference>
<dbReference type="FunFam" id="3.30.70.270:FF:000001">
    <property type="entry name" value="Diguanylate cyclase domain protein"/>
    <property type="match status" value="1"/>
</dbReference>
<feature type="domain" description="GGDEF" evidence="4">
    <location>
        <begin position="382"/>
        <end position="517"/>
    </location>
</feature>
<dbReference type="Proteomes" id="UP000291078">
    <property type="component" value="Unassembled WGS sequence"/>
</dbReference>
<feature type="transmembrane region" description="Helical" evidence="3">
    <location>
        <begin position="145"/>
        <end position="166"/>
    </location>
</feature>
<dbReference type="Pfam" id="PF00990">
    <property type="entry name" value="GGDEF"/>
    <property type="match status" value="1"/>
</dbReference>
<feature type="transmembrane region" description="Helical" evidence="3">
    <location>
        <begin position="64"/>
        <end position="87"/>
    </location>
</feature>
<dbReference type="PANTHER" id="PTHR45138:SF9">
    <property type="entry name" value="DIGUANYLATE CYCLASE DGCM-RELATED"/>
    <property type="match status" value="1"/>
</dbReference>
<dbReference type="Pfam" id="PF16927">
    <property type="entry name" value="HisKA_7TM"/>
    <property type="match status" value="1"/>
</dbReference>
<name>A0A4Q7RSM5_9BURK</name>
<accession>A0A4Q7RSM5</accession>
<dbReference type="GO" id="GO:0052621">
    <property type="term" value="F:diguanylate cyclase activity"/>
    <property type="evidence" value="ECO:0007669"/>
    <property type="project" value="UniProtKB-EC"/>
</dbReference>
<dbReference type="Gene3D" id="3.30.70.270">
    <property type="match status" value="1"/>
</dbReference>
<keyword evidence="3" id="KW-0472">Membrane</keyword>
<dbReference type="SMART" id="SM00267">
    <property type="entry name" value="GGDEF"/>
    <property type="match status" value="1"/>
</dbReference>
<evidence type="ECO:0000256" key="3">
    <source>
        <dbReference type="SAM" id="Phobius"/>
    </source>
</evidence>
<dbReference type="PROSITE" id="PS50887">
    <property type="entry name" value="GGDEF"/>
    <property type="match status" value="1"/>
</dbReference>
<comment type="catalytic activity">
    <reaction evidence="2">
        <text>2 GTP = 3',3'-c-di-GMP + 2 diphosphate</text>
        <dbReference type="Rhea" id="RHEA:24898"/>
        <dbReference type="ChEBI" id="CHEBI:33019"/>
        <dbReference type="ChEBI" id="CHEBI:37565"/>
        <dbReference type="ChEBI" id="CHEBI:58805"/>
        <dbReference type="EC" id="2.7.7.65"/>
    </reaction>
</comment>
<protein>
    <recommendedName>
        <fullName evidence="1">diguanylate cyclase</fullName>
        <ecNumber evidence="1">2.7.7.65</ecNumber>
    </recommendedName>
</protein>
<dbReference type="PANTHER" id="PTHR45138">
    <property type="entry name" value="REGULATORY COMPONENTS OF SENSORY TRANSDUCTION SYSTEM"/>
    <property type="match status" value="1"/>
</dbReference>
<dbReference type="EC" id="2.7.7.65" evidence="1"/>
<keyword evidence="6" id="KW-1185">Reference proteome</keyword>
<dbReference type="EMBL" id="SGXM01000004">
    <property type="protein sequence ID" value="RZT36685.1"/>
    <property type="molecule type" value="Genomic_DNA"/>
</dbReference>